<proteinExistence type="predicted"/>
<organism evidence="3 4">
    <name type="scientific">Sphingobium cupriresistens</name>
    <dbReference type="NCBI Taxonomy" id="1132417"/>
    <lineage>
        <taxon>Bacteria</taxon>
        <taxon>Pseudomonadati</taxon>
        <taxon>Pseudomonadota</taxon>
        <taxon>Alphaproteobacteria</taxon>
        <taxon>Sphingomonadales</taxon>
        <taxon>Sphingomonadaceae</taxon>
        <taxon>Sphingobium</taxon>
    </lineage>
</organism>
<feature type="domain" description="GST C-terminal" evidence="2">
    <location>
        <begin position="111"/>
        <end position="241"/>
    </location>
</feature>
<dbReference type="InterPro" id="IPR036249">
    <property type="entry name" value="Thioredoxin-like_sf"/>
</dbReference>
<dbReference type="GO" id="GO:0016740">
    <property type="term" value="F:transferase activity"/>
    <property type="evidence" value="ECO:0007669"/>
    <property type="project" value="UniProtKB-KW"/>
</dbReference>
<feature type="domain" description="GST N-terminal" evidence="1">
    <location>
        <begin position="29"/>
        <end position="106"/>
    </location>
</feature>
<dbReference type="PROSITE" id="PS50404">
    <property type="entry name" value="GST_NTER"/>
    <property type="match status" value="1"/>
</dbReference>
<comment type="caution">
    <text evidence="3">The sequence shown here is derived from an EMBL/GenBank/DDBJ whole genome shotgun (WGS) entry which is preliminary data.</text>
</comment>
<reference evidence="3 4" key="1">
    <citation type="submission" date="2019-02" db="EMBL/GenBank/DDBJ databases">
        <authorList>
            <person name="Feng G."/>
        </authorList>
    </citation>
    <scope>NUCLEOTIDE SEQUENCE [LARGE SCALE GENOMIC DNA]</scope>
    <source>
        <strain evidence="3 4">CCTCC AB 2011146</strain>
    </source>
</reference>
<dbReference type="Pfam" id="PF13410">
    <property type="entry name" value="GST_C_2"/>
    <property type="match status" value="1"/>
</dbReference>
<dbReference type="Gene3D" id="3.40.30.10">
    <property type="entry name" value="Glutaredoxin"/>
    <property type="match status" value="1"/>
</dbReference>
<dbReference type="InterPro" id="IPR050983">
    <property type="entry name" value="GST_Omega/HSP26"/>
</dbReference>
<evidence type="ECO:0000259" key="1">
    <source>
        <dbReference type="PROSITE" id="PS50404"/>
    </source>
</evidence>
<dbReference type="AlphaFoldDB" id="A0A8G1ZF67"/>
<dbReference type="InterPro" id="IPR010987">
    <property type="entry name" value="Glutathione-S-Trfase_C-like"/>
</dbReference>
<sequence length="259" mass="28238">MMWRSTATTSSFPSCRRDMTDISFDPASGALALHGYPVSNYFNAARAALIEKGAAFTIVPTRAAQDEAFLAHSAMGKIPYLRTGQGCIAETVAILEYIEEVVPGVPLYPTGAFARARARQIINIVQLYVETPLRSLYPGAFMGGVNAPETIAAVRPVVDRGMRALSQLVTPAPFLLGGQLTYADIFAFYHFDLGERAMRFTYGASLVDAVPGLHDWFDIMAARPSTRTVLADFHPAFAAYLRDKGAAWLEPELKETTHA</sequence>
<dbReference type="Proteomes" id="UP000291572">
    <property type="component" value="Unassembled WGS sequence"/>
</dbReference>
<evidence type="ECO:0000259" key="2">
    <source>
        <dbReference type="PROSITE" id="PS50405"/>
    </source>
</evidence>
<dbReference type="InterPro" id="IPR036282">
    <property type="entry name" value="Glutathione-S-Trfase_C_sf"/>
</dbReference>
<dbReference type="SUPFAM" id="SSF47616">
    <property type="entry name" value="GST C-terminal domain-like"/>
    <property type="match status" value="1"/>
</dbReference>
<name>A0A8G1ZF67_9SPHN</name>
<dbReference type="SFLD" id="SFLDS00019">
    <property type="entry name" value="Glutathione_Transferase_(cytos"/>
    <property type="match status" value="1"/>
</dbReference>
<dbReference type="SUPFAM" id="SSF52833">
    <property type="entry name" value="Thioredoxin-like"/>
    <property type="match status" value="1"/>
</dbReference>
<dbReference type="OrthoDB" id="9782992at2"/>
<dbReference type="CDD" id="cd00570">
    <property type="entry name" value="GST_N_family"/>
    <property type="match status" value="1"/>
</dbReference>
<evidence type="ECO:0000313" key="4">
    <source>
        <dbReference type="Proteomes" id="UP000291572"/>
    </source>
</evidence>
<dbReference type="PANTHER" id="PTHR43968:SF6">
    <property type="entry name" value="GLUTATHIONE S-TRANSFERASE OMEGA"/>
    <property type="match status" value="1"/>
</dbReference>
<keyword evidence="3" id="KW-0808">Transferase</keyword>
<accession>A0A8G1ZF67</accession>
<dbReference type="EMBL" id="SEOO01000039">
    <property type="protein sequence ID" value="RYM07927.1"/>
    <property type="molecule type" value="Genomic_DNA"/>
</dbReference>
<dbReference type="InterPro" id="IPR004045">
    <property type="entry name" value="Glutathione_S-Trfase_N"/>
</dbReference>
<gene>
    <name evidence="3" type="ORF">EWH12_17960</name>
</gene>
<dbReference type="PROSITE" id="PS50405">
    <property type="entry name" value="GST_CTER"/>
    <property type="match status" value="1"/>
</dbReference>
<dbReference type="Pfam" id="PF13417">
    <property type="entry name" value="GST_N_3"/>
    <property type="match status" value="1"/>
</dbReference>
<dbReference type="InterPro" id="IPR040079">
    <property type="entry name" value="Glutathione_S-Trfase"/>
</dbReference>
<dbReference type="PANTHER" id="PTHR43968">
    <property type="match status" value="1"/>
</dbReference>
<dbReference type="GO" id="GO:0005737">
    <property type="term" value="C:cytoplasm"/>
    <property type="evidence" value="ECO:0007669"/>
    <property type="project" value="TreeGrafter"/>
</dbReference>
<dbReference type="Gene3D" id="1.20.1050.10">
    <property type="match status" value="1"/>
</dbReference>
<evidence type="ECO:0000313" key="3">
    <source>
        <dbReference type="EMBL" id="RYM07927.1"/>
    </source>
</evidence>
<protein>
    <submittedName>
        <fullName evidence="3">Glutathione S-transferase family protein</fullName>
    </submittedName>
</protein>